<name>A0A6P1B987_9BRAD</name>
<dbReference type="Gene3D" id="1.20.5.1700">
    <property type="match status" value="1"/>
</dbReference>
<sequence length="126" mass="13827">MSGDEMASVNAALLQMAAKIGGLESTVSTLLQTWQRMEEKASEGRKDLHQKVEALRAEVTTMGAQISTATKEIADMKPTVQAVQNVRVQADGVRNVSRWLYWVAVGLSGGVVWVVTNFVDIHVKHY</sequence>
<organism evidence="2 3">
    <name type="scientific">Bradyrhizobium uaiense</name>
    <dbReference type="NCBI Taxonomy" id="2594946"/>
    <lineage>
        <taxon>Bacteria</taxon>
        <taxon>Pseudomonadati</taxon>
        <taxon>Pseudomonadota</taxon>
        <taxon>Alphaproteobacteria</taxon>
        <taxon>Hyphomicrobiales</taxon>
        <taxon>Nitrobacteraceae</taxon>
        <taxon>Bradyrhizobium</taxon>
    </lineage>
</organism>
<evidence type="ECO:0000256" key="1">
    <source>
        <dbReference type="SAM" id="Phobius"/>
    </source>
</evidence>
<feature type="transmembrane region" description="Helical" evidence="1">
    <location>
        <begin position="99"/>
        <end position="119"/>
    </location>
</feature>
<dbReference type="SUPFAM" id="SSF58100">
    <property type="entry name" value="Bacterial hemolysins"/>
    <property type="match status" value="1"/>
</dbReference>
<dbReference type="Pfam" id="PF07439">
    <property type="entry name" value="DUF1515"/>
    <property type="match status" value="1"/>
</dbReference>
<keyword evidence="1" id="KW-0812">Transmembrane</keyword>
<evidence type="ECO:0000313" key="2">
    <source>
        <dbReference type="EMBL" id="NEU95027.1"/>
    </source>
</evidence>
<evidence type="ECO:0000313" key="3">
    <source>
        <dbReference type="Proteomes" id="UP000468531"/>
    </source>
</evidence>
<comment type="caution">
    <text evidence="2">The sequence shown here is derived from an EMBL/GenBank/DDBJ whole genome shotgun (WGS) entry which is preliminary data.</text>
</comment>
<accession>A0A6P1B987</accession>
<reference evidence="2 3" key="1">
    <citation type="journal article" date="2020" name="Arch. Microbiol.">
        <title>Bradyrhizobium uaiense sp. nov., a new highly efficient cowpea symbiont.</title>
        <authorList>
            <person name="Cabral Michel D."/>
            <person name="Azarias Guimaraes A."/>
            <person name="Martins da Costa E."/>
            <person name="Soares de Carvalho T."/>
            <person name="Balsanelli E."/>
            <person name="Willems A."/>
            <person name="Maltempi de Souza E."/>
            <person name="de Souza Moreira F.M."/>
        </authorList>
    </citation>
    <scope>NUCLEOTIDE SEQUENCE [LARGE SCALE GENOMIC DNA]</scope>
    <source>
        <strain evidence="2 3">UFLA 03-164</strain>
    </source>
</reference>
<gene>
    <name evidence="2" type="ORF">FNJ47_04085</name>
</gene>
<keyword evidence="1" id="KW-1133">Transmembrane helix</keyword>
<protein>
    <submittedName>
        <fullName evidence="2">DUF1515 domain-containing protein</fullName>
    </submittedName>
</protein>
<dbReference type="EMBL" id="VKHP01000009">
    <property type="protein sequence ID" value="NEU95027.1"/>
    <property type="molecule type" value="Genomic_DNA"/>
</dbReference>
<dbReference type="AlphaFoldDB" id="A0A6P1B987"/>
<keyword evidence="1" id="KW-0472">Membrane</keyword>
<proteinExistence type="predicted"/>
<dbReference type="Proteomes" id="UP000468531">
    <property type="component" value="Unassembled WGS sequence"/>
</dbReference>
<dbReference type="InterPro" id="IPR010889">
    <property type="entry name" value="DUF1515"/>
</dbReference>
<dbReference type="RefSeq" id="WP_163150861.1">
    <property type="nucleotide sequence ID" value="NZ_VKHP01000009.1"/>
</dbReference>
<keyword evidence="3" id="KW-1185">Reference proteome</keyword>